<evidence type="ECO:0000256" key="4">
    <source>
        <dbReference type="ARBA" id="ARBA00023163"/>
    </source>
</evidence>
<dbReference type="CDD" id="cd10017">
    <property type="entry name" value="B3_DNA"/>
    <property type="match status" value="1"/>
</dbReference>
<organism evidence="8 9">
    <name type="scientific">Actinidia rufa</name>
    <dbReference type="NCBI Taxonomy" id="165716"/>
    <lineage>
        <taxon>Eukaryota</taxon>
        <taxon>Viridiplantae</taxon>
        <taxon>Streptophyta</taxon>
        <taxon>Embryophyta</taxon>
        <taxon>Tracheophyta</taxon>
        <taxon>Spermatophyta</taxon>
        <taxon>Magnoliopsida</taxon>
        <taxon>eudicotyledons</taxon>
        <taxon>Gunneridae</taxon>
        <taxon>Pentapetalae</taxon>
        <taxon>asterids</taxon>
        <taxon>Ericales</taxon>
        <taxon>Actinidiaceae</taxon>
        <taxon>Actinidia</taxon>
    </lineage>
</organism>
<dbReference type="GO" id="GO:0003677">
    <property type="term" value="F:DNA binding"/>
    <property type="evidence" value="ECO:0007669"/>
    <property type="project" value="UniProtKB-KW"/>
</dbReference>
<dbReference type="InterPro" id="IPR015300">
    <property type="entry name" value="DNA-bd_pseudobarrel_sf"/>
</dbReference>
<name>A0A7J0DYX9_9ERIC</name>
<dbReference type="PROSITE" id="PS50863">
    <property type="entry name" value="B3"/>
    <property type="match status" value="1"/>
</dbReference>
<dbReference type="PANTHER" id="PTHR31140">
    <property type="entry name" value="B3 DOMAIN-CONTAINING TRANSCRIPTION FACTOR ABI3"/>
    <property type="match status" value="1"/>
</dbReference>
<evidence type="ECO:0000256" key="1">
    <source>
        <dbReference type="ARBA" id="ARBA00004123"/>
    </source>
</evidence>
<dbReference type="AlphaFoldDB" id="A0A7J0DYX9"/>
<dbReference type="GO" id="GO:0005634">
    <property type="term" value="C:nucleus"/>
    <property type="evidence" value="ECO:0007669"/>
    <property type="project" value="UniProtKB-SubCell"/>
</dbReference>
<evidence type="ECO:0000259" key="7">
    <source>
        <dbReference type="PROSITE" id="PS50863"/>
    </source>
</evidence>
<dbReference type="Pfam" id="PF02362">
    <property type="entry name" value="B3"/>
    <property type="match status" value="1"/>
</dbReference>
<evidence type="ECO:0000256" key="3">
    <source>
        <dbReference type="ARBA" id="ARBA00023125"/>
    </source>
</evidence>
<comment type="subcellular location">
    <subcellularLocation>
        <location evidence="1">Nucleus</location>
    </subcellularLocation>
</comment>
<keyword evidence="4" id="KW-0804">Transcription</keyword>
<dbReference type="InterPro" id="IPR044800">
    <property type="entry name" value="LEC2-like"/>
</dbReference>
<dbReference type="InterPro" id="IPR003340">
    <property type="entry name" value="B3_DNA-bd"/>
</dbReference>
<evidence type="ECO:0000313" key="9">
    <source>
        <dbReference type="Proteomes" id="UP000585474"/>
    </source>
</evidence>
<evidence type="ECO:0000256" key="2">
    <source>
        <dbReference type="ARBA" id="ARBA00023015"/>
    </source>
</evidence>
<feature type="domain" description="TF-B3" evidence="7">
    <location>
        <begin position="95"/>
        <end position="162"/>
    </location>
</feature>
<dbReference type="Gene3D" id="2.40.330.10">
    <property type="entry name" value="DNA-binding pseudobarrel domain"/>
    <property type="match status" value="2"/>
</dbReference>
<feature type="compositionally biased region" description="Basic and acidic residues" evidence="6">
    <location>
        <begin position="12"/>
        <end position="21"/>
    </location>
</feature>
<reference evidence="9" key="1">
    <citation type="submission" date="2019-07" db="EMBL/GenBank/DDBJ databases">
        <title>De Novo Assembly of kiwifruit Actinidia rufa.</title>
        <authorList>
            <person name="Sugita-Konishi S."/>
            <person name="Sato K."/>
            <person name="Mori E."/>
            <person name="Abe Y."/>
            <person name="Kisaki G."/>
            <person name="Hamano K."/>
            <person name="Suezawa K."/>
            <person name="Otani M."/>
            <person name="Fukuda T."/>
            <person name="Manabe T."/>
            <person name="Gomi K."/>
            <person name="Tabuchi M."/>
            <person name="Akimitsu K."/>
            <person name="Kataoka I."/>
        </authorList>
    </citation>
    <scope>NUCLEOTIDE SEQUENCE [LARGE SCALE GENOMIC DNA]</scope>
    <source>
        <strain evidence="9">cv. Fuchu</strain>
    </source>
</reference>
<evidence type="ECO:0000256" key="5">
    <source>
        <dbReference type="ARBA" id="ARBA00023242"/>
    </source>
</evidence>
<dbReference type="GO" id="GO:0003700">
    <property type="term" value="F:DNA-binding transcription factor activity"/>
    <property type="evidence" value="ECO:0007669"/>
    <property type="project" value="InterPro"/>
</dbReference>
<feature type="region of interest" description="Disordered" evidence="6">
    <location>
        <begin position="1"/>
        <end position="28"/>
    </location>
</feature>
<keyword evidence="9" id="KW-1185">Reference proteome</keyword>
<keyword evidence="5" id="KW-0539">Nucleus</keyword>
<dbReference type="Proteomes" id="UP000585474">
    <property type="component" value="Unassembled WGS sequence"/>
</dbReference>
<dbReference type="SMART" id="SM01019">
    <property type="entry name" value="B3"/>
    <property type="match status" value="1"/>
</dbReference>
<gene>
    <name evidence="8" type="ORF">Acr_00g0088820</name>
</gene>
<keyword evidence="2" id="KW-0805">Transcription regulation</keyword>
<comment type="caution">
    <text evidence="8">The sequence shown here is derived from an EMBL/GenBank/DDBJ whole genome shotgun (WGS) entry which is preliminary data.</text>
</comment>
<evidence type="ECO:0000313" key="8">
    <source>
        <dbReference type="EMBL" id="GFS44155.1"/>
    </source>
</evidence>
<protein>
    <recommendedName>
        <fullName evidence="7">TF-B3 domain-containing protein</fullName>
    </recommendedName>
</protein>
<sequence length="324" mass="38163">MSRASNVGTSRVGKEGKRKYSDVQQEGENAESKLGDLLMMENIFTSSSTTVHEFKHENFLFDVELNPPDVKMLAFPYKKASAYFPPVPNRPLEIKIEVSDPLNKKWEMTVEFSTVFYAFVITNGWEDFCRWHNLKPYDVIYFYKPNPRLHDRHYLMDYVKKEEMNPNRKISEAEPHENNSKAESMELTQGAENVLLFEMQLRHNDLIDETLMLPYEAEYHFTEVKIPPRTHEMGRMCFTDARNKNWIMDVTFRNMIDSYTVQEVWTEFVNEHGLKAMDVIKVYKTDKPLDARRHFLIECVKTSLPEQSSHDHESSSSRIIKKKI</sequence>
<dbReference type="OrthoDB" id="1475602at2759"/>
<dbReference type="SUPFAM" id="SSF101936">
    <property type="entry name" value="DNA-binding pseudobarrel domain"/>
    <property type="match status" value="2"/>
</dbReference>
<proteinExistence type="predicted"/>
<evidence type="ECO:0000256" key="6">
    <source>
        <dbReference type="SAM" id="MobiDB-lite"/>
    </source>
</evidence>
<dbReference type="PANTHER" id="PTHR31140:SF58">
    <property type="entry name" value="DNA-BINDING PROTEIN RAV1"/>
    <property type="match status" value="1"/>
</dbReference>
<keyword evidence="3" id="KW-0238">DNA-binding</keyword>
<dbReference type="EMBL" id="BJWL01000433">
    <property type="protein sequence ID" value="GFS44155.1"/>
    <property type="molecule type" value="Genomic_DNA"/>
</dbReference>
<accession>A0A7J0DYX9</accession>